<dbReference type="PATRIC" id="fig|1217721.7.peg.39"/>
<evidence type="ECO:0000259" key="7">
    <source>
        <dbReference type="Pfam" id="PF00881"/>
    </source>
</evidence>
<evidence type="ECO:0000256" key="4">
    <source>
        <dbReference type="ARBA" id="ARBA00023002"/>
    </source>
</evidence>
<keyword evidence="3 6" id="KW-0521">NADP</keyword>
<dbReference type="CDD" id="cd02148">
    <property type="entry name" value="RutE-like"/>
    <property type="match status" value="1"/>
</dbReference>
<protein>
    <recommendedName>
        <fullName evidence="6">Putative NADH dehydrogenase/NAD(P)H nitroreductase HY57_00190</fullName>
        <ecNumber evidence="6">1.-.-.-</ecNumber>
    </recommendedName>
</protein>
<keyword evidence="2 6" id="KW-0288">FMN</keyword>
<keyword evidence="5 6" id="KW-0520">NAD</keyword>
<name>A0A075JWD5_9GAMM</name>
<evidence type="ECO:0000256" key="5">
    <source>
        <dbReference type="ARBA" id="ARBA00023027"/>
    </source>
</evidence>
<proteinExistence type="inferred from homology"/>
<dbReference type="AlphaFoldDB" id="A0A075JWD5"/>
<dbReference type="Proteomes" id="UP000027987">
    <property type="component" value="Chromosome"/>
</dbReference>
<evidence type="ECO:0000256" key="1">
    <source>
        <dbReference type="ARBA" id="ARBA00022630"/>
    </source>
</evidence>
<keyword evidence="1 6" id="KW-0285">Flavoprotein</keyword>
<gene>
    <name evidence="8" type="ORF">HY57_00190</name>
</gene>
<keyword evidence="9" id="KW-1185">Reference proteome</keyword>
<dbReference type="InterPro" id="IPR023936">
    <property type="entry name" value="RutE-like"/>
</dbReference>
<dbReference type="EMBL" id="CP008884">
    <property type="protein sequence ID" value="AIF45792.1"/>
    <property type="molecule type" value="Genomic_DNA"/>
</dbReference>
<evidence type="ECO:0000313" key="8">
    <source>
        <dbReference type="EMBL" id="AIF45792.1"/>
    </source>
</evidence>
<comment type="cofactor">
    <cofactor evidence="6">
        <name>FMN</name>
        <dbReference type="ChEBI" id="CHEBI:58210"/>
    </cofactor>
</comment>
<dbReference type="OrthoDB" id="9784375at2"/>
<dbReference type="NCBIfam" id="NF003768">
    <property type="entry name" value="PRK05365.1"/>
    <property type="match status" value="1"/>
</dbReference>
<accession>A0A075JWD5</accession>
<feature type="domain" description="Nitroreductase" evidence="7">
    <location>
        <begin position="18"/>
        <end position="158"/>
    </location>
</feature>
<dbReference type="GO" id="GO:0016491">
    <property type="term" value="F:oxidoreductase activity"/>
    <property type="evidence" value="ECO:0007669"/>
    <property type="project" value="UniProtKB-UniRule"/>
</dbReference>
<dbReference type="SUPFAM" id="SSF55469">
    <property type="entry name" value="FMN-dependent nitroreductase-like"/>
    <property type="match status" value="1"/>
</dbReference>
<dbReference type="InterPro" id="IPR050461">
    <property type="entry name" value="Nitroreductase_HadB/RutE"/>
</dbReference>
<evidence type="ECO:0000256" key="3">
    <source>
        <dbReference type="ARBA" id="ARBA00022857"/>
    </source>
</evidence>
<organism evidence="8 9">
    <name type="scientific">Dyella japonica A8</name>
    <dbReference type="NCBI Taxonomy" id="1217721"/>
    <lineage>
        <taxon>Bacteria</taxon>
        <taxon>Pseudomonadati</taxon>
        <taxon>Pseudomonadota</taxon>
        <taxon>Gammaproteobacteria</taxon>
        <taxon>Lysobacterales</taxon>
        <taxon>Rhodanobacteraceae</taxon>
        <taxon>Dyella</taxon>
    </lineage>
</organism>
<dbReference type="RefSeq" id="WP_019464447.1">
    <property type="nucleotide sequence ID" value="NZ_ALOY01000126.1"/>
</dbReference>
<dbReference type="PANTHER" id="PTHR43543">
    <property type="entry name" value="MALONIC SEMIALDEHYDE REDUCTASE RUTE-RELATED"/>
    <property type="match status" value="1"/>
</dbReference>
<dbReference type="EC" id="1.-.-.-" evidence="6"/>
<dbReference type="Gene3D" id="3.40.109.10">
    <property type="entry name" value="NADH Oxidase"/>
    <property type="match status" value="1"/>
</dbReference>
<evidence type="ECO:0000256" key="6">
    <source>
        <dbReference type="HAMAP-Rule" id="MF_01204"/>
    </source>
</evidence>
<dbReference type="Pfam" id="PF00881">
    <property type="entry name" value="Nitroreductase"/>
    <property type="match status" value="1"/>
</dbReference>
<dbReference type="PANTHER" id="PTHR43543:SF1">
    <property type="entry name" value="MALONIC SEMIALDEHYDE REDUCTASE RUTE-RELATED"/>
    <property type="match status" value="1"/>
</dbReference>
<evidence type="ECO:0000256" key="2">
    <source>
        <dbReference type="ARBA" id="ARBA00022643"/>
    </source>
</evidence>
<evidence type="ECO:0000313" key="9">
    <source>
        <dbReference type="Proteomes" id="UP000027987"/>
    </source>
</evidence>
<dbReference type="HAMAP" id="MF_01204">
    <property type="entry name" value="Oxidoreductase_RutE_HadB"/>
    <property type="match status" value="1"/>
</dbReference>
<reference evidence="8 9" key="1">
    <citation type="submission" date="2014-07" db="EMBL/GenBank/DDBJ databases">
        <title>Complete Genome Sequence of Dyella japonica Strain A8 Isolated from Malaysian Tropical Soil.</title>
        <authorList>
            <person name="Hui R.K.H."/>
            <person name="Chen J.-W."/>
            <person name="Chan K.-G."/>
            <person name="Leung F.C.C."/>
        </authorList>
    </citation>
    <scope>NUCLEOTIDE SEQUENCE [LARGE SCALE GENOMIC DNA]</scope>
    <source>
        <strain evidence="8 9">A8</strain>
    </source>
</reference>
<comment type="similarity">
    <text evidence="6">Belongs to the nitroreductase family. HadB/RutE subfamily.</text>
</comment>
<dbReference type="KEGG" id="dja:HY57_00190"/>
<sequence length="197" mass="21478">MSEKLSEAAFDQLFRTARTYNAFLPKEVTDEQLHQIYELAKFGPTSANSSPMRVVFVKSKEAKEKLAPFLSEGNRAKTLAAPVTAIVGSDQAFYDKLPQLFPHADARSWFAGNQPLIDATAFRNSSLQGAYLMMAARAVGLDCGPMSGFDNAGVDSAFFAGTTVKSNFLVNLGYGDASRDLFPRSPRLSFDEACRIA</sequence>
<dbReference type="STRING" id="1217721.HY57_00190"/>
<dbReference type="HOGENOM" id="CLU_084441_0_0_6"/>
<keyword evidence="4 6" id="KW-0560">Oxidoreductase</keyword>
<dbReference type="InterPro" id="IPR000415">
    <property type="entry name" value="Nitroreductase-like"/>
</dbReference>
<dbReference type="InterPro" id="IPR029479">
    <property type="entry name" value="Nitroreductase"/>
</dbReference>